<accession>A0ACB0YI15</accession>
<proteinExistence type="predicted"/>
<reference evidence="1" key="1">
    <citation type="submission" date="2023-11" db="EMBL/GenBank/DDBJ databases">
        <authorList>
            <person name="Poullet M."/>
        </authorList>
    </citation>
    <scope>NUCLEOTIDE SEQUENCE</scope>
    <source>
        <strain evidence="1">E1834</strain>
    </source>
</reference>
<protein>
    <submittedName>
        <fullName evidence="1">Uncharacterized protein</fullName>
    </submittedName>
</protein>
<sequence length="56" mass="6540">MRSKIFLVLLSFFIFSMINAIRPPRCNLAKQVGLCSALLPRWYYDNGECKVNFIKI</sequence>
<keyword evidence="2" id="KW-1185">Reference proteome</keyword>
<name>A0ACB0YI15_MELEN</name>
<gene>
    <name evidence="1" type="ORF">MENTE1834_LOCUS12553</name>
</gene>
<dbReference type="EMBL" id="CAVMJV010000013">
    <property type="protein sequence ID" value="CAK5047953.1"/>
    <property type="molecule type" value="Genomic_DNA"/>
</dbReference>
<evidence type="ECO:0000313" key="1">
    <source>
        <dbReference type="EMBL" id="CAK5047953.1"/>
    </source>
</evidence>
<evidence type="ECO:0000313" key="2">
    <source>
        <dbReference type="Proteomes" id="UP001497535"/>
    </source>
</evidence>
<comment type="caution">
    <text evidence="1">The sequence shown here is derived from an EMBL/GenBank/DDBJ whole genome shotgun (WGS) entry which is preliminary data.</text>
</comment>
<organism evidence="1 2">
    <name type="scientific">Meloidogyne enterolobii</name>
    <name type="common">Root-knot nematode worm</name>
    <name type="synonym">Meloidogyne mayaguensis</name>
    <dbReference type="NCBI Taxonomy" id="390850"/>
    <lineage>
        <taxon>Eukaryota</taxon>
        <taxon>Metazoa</taxon>
        <taxon>Ecdysozoa</taxon>
        <taxon>Nematoda</taxon>
        <taxon>Chromadorea</taxon>
        <taxon>Rhabditida</taxon>
        <taxon>Tylenchina</taxon>
        <taxon>Tylenchomorpha</taxon>
        <taxon>Tylenchoidea</taxon>
        <taxon>Meloidogynidae</taxon>
        <taxon>Meloidogyninae</taxon>
        <taxon>Meloidogyne</taxon>
    </lineage>
</organism>
<dbReference type="Proteomes" id="UP001497535">
    <property type="component" value="Unassembled WGS sequence"/>
</dbReference>